<dbReference type="InterPro" id="IPR020846">
    <property type="entry name" value="MFS_dom"/>
</dbReference>
<feature type="transmembrane region" description="Helical" evidence="5">
    <location>
        <begin position="278"/>
        <end position="300"/>
    </location>
</feature>
<feature type="transmembrane region" description="Helical" evidence="5">
    <location>
        <begin position="118"/>
        <end position="140"/>
    </location>
</feature>
<organism evidence="7 8">
    <name type="scientific">Imhoffiella purpurea</name>
    <dbReference type="NCBI Taxonomy" id="1249627"/>
    <lineage>
        <taxon>Bacteria</taxon>
        <taxon>Pseudomonadati</taxon>
        <taxon>Pseudomonadota</taxon>
        <taxon>Gammaproteobacteria</taxon>
        <taxon>Chromatiales</taxon>
        <taxon>Chromatiaceae</taxon>
        <taxon>Imhoffiella</taxon>
    </lineage>
</organism>
<dbReference type="EMBL" id="AONC01000026">
    <property type="protein sequence ID" value="EXJ15423.1"/>
    <property type="molecule type" value="Genomic_DNA"/>
</dbReference>
<name>W9V791_9GAMM</name>
<evidence type="ECO:0000313" key="8">
    <source>
        <dbReference type="Proteomes" id="UP000019460"/>
    </source>
</evidence>
<keyword evidence="2 5" id="KW-0812">Transmembrane</keyword>
<dbReference type="InterPro" id="IPR011701">
    <property type="entry name" value="MFS"/>
</dbReference>
<feature type="transmembrane region" description="Helical" evidence="5">
    <location>
        <begin position="152"/>
        <end position="171"/>
    </location>
</feature>
<dbReference type="AlphaFoldDB" id="W9V791"/>
<dbReference type="PATRIC" id="fig|1249627.3.peg.1836"/>
<dbReference type="RefSeq" id="WP_052347993.1">
    <property type="nucleotide sequence ID" value="NZ_AONC01000026.1"/>
</dbReference>
<dbReference type="GO" id="GO:0016020">
    <property type="term" value="C:membrane"/>
    <property type="evidence" value="ECO:0007669"/>
    <property type="project" value="UniProtKB-SubCell"/>
</dbReference>
<keyword evidence="4 5" id="KW-0472">Membrane</keyword>
<evidence type="ECO:0000256" key="3">
    <source>
        <dbReference type="ARBA" id="ARBA00022989"/>
    </source>
</evidence>
<feature type="transmembrane region" description="Helical" evidence="5">
    <location>
        <begin position="338"/>
        <end position="362"/>
    </location>
</feature>
<comment type="subcellular location">
    <subcellularLocation>
        <location evidence="1">Membrane</location>
        <topology evidence="1">Multi-pass membrane protein</topology>
    </subcellularLocation>
</comment>
<feature type="domain" description="Major facilitator superfamily (MFS) profile" evidence="6">
    <location>
        <begin position="24"/>
        <end position="428"/>
    </location>
</feature>
<accession>W9V791</accession>
<dbReference type="Gene3D" id="1.20.1250.20">
    <property type="entry name" value="MFS general substrate transporter like domains"/>
    <property type="match status" value="1"/>
</dbReference>
<dbReference type="PROSITE" id="PS50850">
    <property type="entry name" value="MFS"/>
    <property type="match status" value="1"/>
</dbReference>
<dbReference type="GO" id="GO:0022857">
    <property type="term" value="F:transmembrane transporter activity"/>
    <property type="evidence" value="ECO:0007669"/>
    <property type="project" value="InterPro"/>
</dbReference>
<evidence type="ECO:0000259" key="6">
    <source>
        <dbReference type="PROSITE" id="PS50850"/>
    </source>
</evidence>
<evidence type="ECO:0000256" key="5">
    <source>
        <dbReference type="SAM" id="Phobius"/>
    </source>
</evidence>
<evidence type="ECO:0000313" key="7">
    <source>
        <dbReference type="EMBL" id="EXJ15423.1"/>
    </source>
</evidence>
<reference evidence="7 8" key="1">
    <citation type="submission" date="2012-11" db="EMBL/GenBank/DDBJ databases">
        <title>Genome assembly of Thiorhodococcus sp. AK35.</title>
        <authorList>
            <person name="Nupur N."/>
            <person name="Khatri I."/>
            <person name="Subramanian S."/>
            <person name="Pinnaka A."/>
        </authorList>
    </citation>
    <scope>NUCLEOTIDE SEQUENCE [LARGE SCALE GENOMIC DNA]</scope>
    <source>
        <strain evidence="7 8">AK35</strain>
    </source>
</reference>
<keyword evidence="8" id="KW-1185">Reference proteome</keyword>
<feature type="transmembrane region" description="Helical" evidence="5">
    <location>
        <begin position="403"/>
        <end position="423"/>
    </location>
</feature>
<dbReference type="Pfam" id="PF07690">
    <property type="entry name" value="MFS_1"/>
    <property type="match status" value="1"/>
</dbReference>
<evidence type="ECO:0000256" key="2">
    <source>
        <dbReference type="ARBA" id="ARBA00022692"/>
    </source>
</evidence>
<protein>
    <submittedName>
        <fullName evidence="7">Transporter, putative</fullName>
    </submittedName>
</protein>
<feature type="transmembrane region" description="Helical" evidence="5">
    <location>
        <begin position="242"/>
        <end position="266"/>
    </location>
</feature>
<evidence type="ECO:0000256" key="1">
    <source>
        <dbReference type="ARBA" id="ARBA00004141"/>
    </source>
</evidence>
<dbReference type="InterPro" id="IPR005829">
    <property type="entry name" value="Sugar_transporter_CS"/>
</dbReference>
<feature type="transmembrane region" description="Helical" evidence="5">
    <location>
        <begin position="67"/>
        <end position="86"/>
    </location>
</feature>
<comment type="caution">
    <text evidence="7">The sequence shown here is derived from an EMBL/GenBank/DDBJ whole genome shotgun (WGS) entry which is preliminary data.</text>
</comment>
<proteinExistence type="predicted"/>
<feature type="transmembrane region" description="Helical" evidence="5">
    <location>
        <begin position="374"/>
        <end position="397"/>
    </location>
</feature>
<gene>
    <name evidence="7" type="ORF">D779_1387</name>
</gene>
<dbReference type="PANTHER" id="PTHR23524">
    <property type="entry name" value="TRANSPORTER, PUTATIVE (AFU_ORTHOLOGUE AFUA_8G04850)-RELATED"/>
    <property type="match status" value="1"/>
</dbReference>
<feature type="transmembrane region" description="Helical" evidence="5">
    <location>
        <begin position="25"/>
        <end position="47"/>
    </location>
</feature>
<feature type="transmembrane region" description="Helical" evidence="5">
    <location>
        <begin position="191"/>
        <end position="211"/>
    </location>
</feature>
<dbReference type="SUPFAM" id="SSF103473">
    <property type="entry name" value="MFS general substrate transporter"/>
    <property type="match status" value="1"/>
</dbReference>
<evidence type="ECO:0000256" key="4">
    <source>
        <dbReference type="ARBA" id="ARBA00023136"/>
    </source>
</evidence>
<dbReference type="eggNOG" id="COG2814">
    <property type="taxonomic scope" value="Bacteria"/>
</dbReference>
<keyword evidence="3 5" id="KW-1133">Transmembrane helix</keyword>
<dbReference type="Proteomes" id="UP000019460">
    <property type="component" value="Unassembled WGS sequence"/>
</dbReference>
<dbReference type="STRING" id="1249627.D779_1387"/>
<dbReference type="InterPro" id="IPR036259">
    <property type="entry name" value="MFS_trans_sf"/>
</dbReference>
<sequence length="449" mass="46992">MSDLDRTYRIGPILLAPTILPRHGWTFIAAAFFSIGLMVFISIGQTYILNQHLGIPEAIQGSISGNLVFLTEIVTLLLFLPGGILMDRIGRRPVYVGGFLALALTYVLYPLAESVEALYVYRIVYAVGVVAVAGGLSTVLADYPAEQSRGKLVAMVGFLSGLGVVFISQGFGALPKVFTGMGLDGVAAGRLAHFIVAGLCVIVAMLVLWGLKPGIPVRHEDRPSVRELFVGGFSQARNPRILLAYLAAFIARGDQSVNATFLILWGTLAGKAAGMDPAAAVVSGTLIFVVAQIAALVWAPILGPLLDRMDRVTALAVCMGLAALGNLALLVLDDPLDQVGLVFFVLLGIGQISVYLGGQSLIGQEAPTAQRGSVLGAFNVAGAVGILLITLVGGHLFDQVDPRAPFVVVGVINILLLLASLYVRVRHPVSVAAGVGQANGVVGRVGDLP</sequence>
<dbReference type="PANTHER" id="PTHR23524:SF1">
    <property type="entry name" value="MRH DOMAIN-CONTAINING PROTEIN-RELATED"/>
    <property type="match status" value="1"/>
</dbReference>
<feature type="transmembrane region" description="Helical" evidence="5">
    <location>
        <begin position="93"/>
        <end position="112"/>
    </location>
</feature>
<dbReference type="PROSITE" id="PS00216">
    <property type="entry name" value="SUGAR_TRANSPORT_1"/>
    <property type="match status" value="1"/>
</dbReference>
<feature type="transmembrane region" description="Helical" evidence="5">
    <location>
        <begin position="312"/>
        <end position="332"/>
    </location>
</feature>